<dbReference type="AlphaFoldDB" id="A0AAE1QIA1"/>
<name>A0AAE1QIA1_9EUCA</name>
<dbReference type="Proteomes" id="UP001292094">
    <property type="component" value="Unassembled WGS sequence"/>
</dbReference>
<evidence type="ECO:0000313" key="1">
    <source>
        <dbReference type="EMBL" id="KAK4327225.1"/>
    </source>
</evidence>
<dbReference type="EMBL" id="JAWZYT010000161">
    <property type="protein sequence ID" value="KAK4327225.1"/>
    <property type="molecule type" value="Genomic_DNA"/>
</dbReference>
<sequence length="129" mass="14530">MSCDNLLADSRPPTTYVIKRQKLLTLQRQLALEVHMVKLLDPTLTPHQLNQALLKYTSFYEGLVSRGFRLVYQEPNYLSPKFKTVSGVTLTVCAEQLWINSHPTPTAPLIAPLHPGDSTLEILAQMDEV</sequence>
<comment type="caution">
    <text evidence="1">The sequence shown here is derived from an EMBL/GenBank/DDBJ whole genome shotgun (WGS) entry which is preliminary data.</text>
</comment>
<evidence type="ECO:0000313" key="2">
    <source>
        <dbReference type="Proteomes" id="UP001292094"/>
    </source>
</evidence>
<gene>
    <name evidence="1" type="ORF">Pmani_002282</name>
</gene>
<keyword evidence="2" id="KW-1185">Reference proteome</keyword>
<organism evidence="1 2">
    <name type="scientific">Petrolisthes manimaculis</name>
    <dbReference type="NCBI Taxonomy" id="1843537"/>
    <lineage>
        <taxon>Eukaryota</taxon>
        <taxon>Metazoa</taxon>
        <taxon>Ecdysozoa</taxon>
        <taxon>Arthropoda</taxon>
        <taxon>Crustacea</taxon>
        <taxon>Multicrustacea</taxon>
        <taxon>Malacostraca</taxon>
        <taxon>Eumalacostraca</taxon>
        <taxon>Eucarida</taxon>
        <taxon>Decapoda</taxon>
        <taxon>Pleocyemata</taxon>
        <taxon>Anomura</taxon>
        <taxon>Galatheoidea</taxon>
        <taxon>Porcellanidae</taxon>
        <taxon>Petrolisthes</taxon>
    </lineage>
</organism>
<protein>
    <submittedName>
        <fullName evidence="1">Uncharacterized protein</fullName>
    </submittedName>
</protein>
<accession>A0AAE1QIA1</accession>
<reference evidence="1" key="1">
    <citation type="submission" date="2023-11" db="EMBL/GenBank/DDBJ databases">
        <title>Genome assemblies of two species of porcelain crab, Petrolisthes cinctipes and Petrolisthes manimaculis (Anomura: Porcellanidae).</title>
        <authorList>
            <person name="Angst P."/>
        </authorList>
    </citation>
    <scope>NUCLEOTIDE SEQUENCE</scope>
    <source>
        <strain evidence="1">PB745_02</strain>
        <tissue evidence="1">Gill</tissue>
    </source>
</reference>
<proteinExistence type="predicted"/>